<dbReference type="InterPro" id="IPR004843">
    <property type="entry name" value="Calcineurin-like_PHP"/>
</dbReference>
<dbReference type="PANTHER" id="PTHR14795:SF0">
    <property type="entry name" value="TRANSMEMBRANE PROTEIN 62"/>
    <property type="match status" value="1"/>
</dbReference>
<dbReference type="SUPFAM" id="SSF56300">
    <property type="entry name" value="Metallo-dependent phosphatases"/>
    <property type="match status" value="1"/>
</dbReference>
<keyword evidence="2" id="KW-0472">Membrane</keyword>
<protein>
    <submittedName>
        <fullName evidence="5">Helicase related</fullName>
    </submittedName>
</protein>
<proteinExistence type="predicted"/>
<name>A0AAV7YC77_9EUKA</name>
<dbReference type="InterPro" id="IPR029052">
    <property type="entry name" value="Metallo-depent_PP-like"/>
</dbReference>
<comment type="caution">
    <text evidence="5">The sequence shown here is derived from an EMBL/GenBank/DDBJ whole genome shotgun (WGS) entry which is preliminary data.</text>
</comment>
<keyword evidence="5" id="KW-0378">Hydrolase</keyword>
<feature type="region of interest" description="Disordered" evidence="1">
    <location>
        <begin position="726"/>
        <end position="784"/>
    </location>
</feature>
<dbReference type="Proteomes" id="UP001146793">
    <property type="component" value="Unassembled WGS sequence"/>
</dbReference>
<feature type="domain" description="TMEM62 Ig-like" evidence="4">
    <location>
        <begin position="332"/>
        <end position="449"/>
    </location>
</feature>
<feature type="transmembrane region" description="Helical" evidence="2">
    <location>
        <begin position="585"/>
        <end position="606"/>
    </location>
</feature>
<dbReference type="Gene3D" id="3.60.21.10">
    <property type="match status" value="1"/>
</dbReference>
<dbReference type="AlphaFoldDB" id="A0AAV7YC77"/>
<evidence type="ECO:0000256" key="1">
    <source>
        <dbReference type="SAM" id="MobiDB-lite"/>
    </source>
</evidence>
<evidence type="ECO:0000259" key="3">
    <source>
        <dbReference type="Pfam" id="PF00149"/>
    </source>
</evidence>
<evidence type="ECO:0000313" key="6">
    <source>
        <dbReference type="Proteomes" id="UP001146793"/>
    </source>
</evidence>
<accession>A0AAV7YC77</accession>
<feature type="compositionally biased region" description="Low complexity" evidence="1">
    <location>
        <begin position="731"/>
        <end position="763"/>
    </location>
</feature>
<feature type="transmembrane region" description="Helical" evidence="2">
    <location>
        <begin position="627"/>
        <end position="649"/>
    </location>
</feature>
<evidence type="ECO:0000256" key="2">
    <source>
        <dbReference type="SAM" id="Phobius"/>
    </source>
</evidence>
<keyword evidence="2" id="KW-1133">Transmembrane helix</keyword>
<feature type="transmembrane region" description="Helical" evidence="2">
    <location>
        <begin position="466"/>
        <end position="488"/>
    </location>
</feature>
<evidence type="ECO:0000313" key="5">
    <source>
        <dbReference type="EMBL" id="KAJ3425492.1"/>
    </source>
</evidence>
<dbReference type="InterPro" id="IPR056229">
    <property type="entry name" value="Ig_TMM62"/>
</dbReference>
<dbReference type="EMBL" id="JANTQA010000070">
    <property type="protein sequence ID" value="KAJ3425492.1"/>
    <property type="molecule type" value="Genomic_DNA"/>
</dbReference>
<feature type="domain" description="Calcineurin-like phosphoesterase" evidence="3">
    <location>
        <begin position="64"/>
        <end position="282"/>
    </location>
</feature>
<keyword evidence="5" id="KW-0067">ATP-binding</keyword>
<evidence type="ECO:0000259" key="4">
    <source>
        <dbReference type="Pfam" id="PF24384"/>
    </source>
</evidence>
<feature type="transmembrane region" description="Helical" evidence="2">
    <location>
        <begin position="7"/>
        <end position="32"/>
    </location>
</feature>
<sequence length="784" mass="90862">MIILQKFLLEYFSCAVVFVLFFGITFFCSLSIPRTIEMDDLNLPYPIESEENSFDNTTDRLFWFNHISDLHVCPGSDSTKNFEQFLETIERISPNFTIVSGDITTGYLGKSQVTSVGFEREAEWALYSELLEEYVPQAEEHWFDVRGNHDSLSVNSKQSKCNLFYDYSPQSERLNELNRPAVYYKMVTKTYGKYLFINCDFNMYPFPSLPFAHFAIPSTESLDELEDILDKYANQVNHTILVNHYPFSYLNSHYQTTVSKRTFSNLMHDYRILVHLTGHLHQKNMYSILTGPKDGVIELEIADLKEHKMFRVCAFDNDLFSFHDFSLAEIENRPLVLITNPLDSRFLTNISPINRITQSKYLRVLIFDGHLPQDQRAVKVLAYFDRDIKAKSNPTVLSKTSNADHPLWVGGWDNKQFNDGSKHKILVEVTLKNGKAYENDVQSFSLNGKQAFMGINVAQLYQRTNILIFFVSVFFLELIIFFVCLIVLPKLLKWKYFPPARFQKMSLQLKKSLIDLKSLNFLQLVRLHFIYNFWKYSKIPQKIWRVLLISGLLLLVTPLAIGPLTNTSWGVIFIWISVINGKSQFYVLSFIMGSMFLGLVYFPIINTISKTVIIKKKFPKKFANPNLLYKPSTWLALITTAYSLFNFFWRTLPYNYYGALLSFALIWNTFLLLVLLIYIVIRNLVHLFANTKTKLKMPSDEEFEDNNTLLSDVTDIFKKNSRKNKKYTKHSNSTSDSDLVSVSNSNSNSNSDSDLDSNPNLNSYTDSINFQKNNQSDSSYTESN</sequence>
<feature type="transmembrane region" description="Helical" evidence="2">
    <location>
        <begin position="655"/>
        <end position="681"/>
    </location>
</feature>
<dbReference type="GO" id="GO:0016787">
    <property type="term" value="F:hydrolase activity"/>
    <property type="evidence" value="ECO:0007669"/>
    <property type="project" value="InterPro"/>
</dbReference>
<feature type="transmembrane region" description="Helical" evidence="2">
    <location>
        <begin position="543"/>
        <end position="565"/>
    </location>
</feature>
<dbReference type="GO" id="GO:0004386">
    <property type="term" value="F:helicase activity"/>
    <property type="evidence" value="ECO:0007669"/>
    <property type="project" value="UniProtKB-KW"/>
</dbReference>
<gene>
    <name evidence="5" type="ORF">M0812_27936</name>
</gene>
<reference evidence="5" key="1">
    <citation type="submission" date="2022-08" db="EMBL/GenBank/DDBJ databases">
        <title>Novel sulphate-reducing endosymbionts in the free-living metamonad Anaeramoeba.</title>
        <authorList>
            <person name="Jerlstrom-Hultqvist J."/>
            <person name="Cepicka I."/>
            <person name="Gallot-Lavallee L."/>
            <person name="Salas-Leiva D."/>
            <person name="Curtis B.A."/>
            <person name="Zahonova K."/>
            <person name="Pipaliya S."/>
            <person name="Dacks J."/>
            <person name="Roger A.J."/>
        </authorList>
    </citation>
    <scope>NUCLEOTIDE SEQUENCE</scope>
    <source>
        <strain evidence="5">Busselton2</strain>
    </source>
</reference>
<dbReference type="PANTHER" id="PTHR14795">
    <property type="entry name" value="HELICASE RELATED"/>
    <property type="match status" value="1"/>
</dbReference>
<dbReference type="Pfam" id="PF00149">
    <property type="entry name" value="Metallophos"/>
    <property type="match status" value="1"/>
</dbReference>
<feature type="compositionally biased region" description="Polar residues" evidence="1">
    <location>
        <begin position="764"/>
        <end position="784"/>
    </location>
</feature>
<dbReference type="Pfam" id="PF24384">
    <property type="entry name" value="Ig_TMM62"/>
    <property type="match status" value="1"/>
</dbReference>
<organism evidence="5 6">
    <name type="scientific">Anaeramoeba flamelloides</name>
    <dbReference type="NCBI Taxonomy" id="1746091"/>
    <lineage>
        <taxon>Eukaryota</taxon>
        <taxon>Metamonada</taxon>
        <taxon>Anaeramoebidae</taxon>
        <taxon>Anaeramoeba</taxon>
    </lineage>
</organism>
<keyword evidence="5" id="KW-0547">Nucleotide-binding</keyword>
<keyword evidence="5" id="KW-0347">Helicase</keyword>
<keyword evidence="2" id="KW-0812">Transmembrane</keyword>